<feature type="transmembrane region" description="Helical" evidence="2">
    <location>
        <begin position="7"/>
        <end position="28"/>
    </location>
</feature>
<organism evidence="3 4">
    <name type="scientific">Psychrosphaera saromensis</name>
    <dbReference type="NCBI Taxonomy" id="716813"/>
    <lineage>
        <taxon>Bacteria</taxon>
        <taxon>Pseudomonadati</taxon>
        <taxon>Pseudomonadota</taxon>
        <taxon>Gammaproteobacteria</taxon>
        <taxon>Alteromonadales</taxon>
        <taxon>Pseudoalteromonadaceae</taxon>
        <taxon>Psychrosphaera</taxon>
    </lineage>
</organism>
<dbReference type="PANTHER" id="PTHR23159:SF31">
    <property type="entry name" value="CENTROSOME-ASSOCIATED PROTEIN CEP250 ISOFORM X1"/>
    <property type="match status" value="1"/>
</dbReference>
<keyword evidence="2" id="KW-0812">Transmembrane</keyword>
<feature type="coiled-coil region" evidence="1">
    <location>
        <begin position="112"/>
        <end position="173"/>
    </location>
</feature>
<reference evidence="3 4" key="1">
    <citation type="submission" date="2016-12" db="EMBL/GenBank/DDBJ databases">
        <title>Diversity of luminous bacteria.</title>
        <authorList>
            <person name="Yoshizawa S."/>
            <person name="Kogure K."/>
        </authorList>
    </citation>
    <scope>NUCLEOTIDE SEQUENCE [LARGE SCALE GENOMIC DNA]</scope>
    <source>
        <strain evidence="3 4">SA4-48</strain>
    </source>
</reference>
<proteinExistence type="predicted"/>
<keyword evidence="1" id="KW-0175">Coiled coil</keyword>
<accession>A0A2S7USH4</accession>
<evidence type="ECO:0000256" key="2">
    <source>
        <dbReference type="SAM" id="Phobius"/>
    </source>
</evidence>
<keyword evidence="4" id="KW-1185">Reference proteome</keyword>
<dbReference type="PANTHER" id="PTHR23159">
    <property type="entry name" value="CENTROSOMAL PROTEIN 2"/>
    <property type="match status" value="1"/>
</dbReference>
<feature type="coiled-coil region" evidence="1">
    <location>
        <begin position="803"/>
        <end position="830"/>
    </location>
</feature>
<protein>
    <submittedName>
        <fullName evidence="3">Uncharacterized protein</fullName>
    </submittedName>
</protein>
<keyword evidence="2" id="KW-0472">Membrane</keyword>
<feature type="coiled-coil region" evidence="1">
    <location>
        <begin position="864"/>
        <end position="891"/>
    </location>
</feature>
<dbReference type="Proteomes" id="UP000239007">
    <property type="component" value="Unassembled WGS sequence"/>
</dbReference>
<sequence>MNNKSIFNLSIIELIIVLFAMFMVITVYQLSYKTEHINELNKVVESQREITEDVVSKNYPVLENKIHDLVNLEKYKKLNNQLKNNNSGTIFIENKIINNVINADKQKDYGNYKDLLKNKTQLYGQLKDLQNHTLTVGTLKNLQLENKPLHQQIQSLEKRIKSNYQNRMALTNKLQQLKGNETVKYILQKLDVHDAPIQKQLDTLNGELKRFDNSLLDKNYKLATDYDDNTKDILQKLDQKNRPIDKQIELLEQTLKNKKLLLEIKRLENKLANIPKNSKYSLERKELDSKEFNRKLNELKKQLSENRVSKNPRLQKAINNLNRIQTNNQRKYESNTKDMLNRLEQGKLPLSKQIENLQKELDTVSRNSKLQKALDNLNTIKINNQANYDPNTKELLKQLKQDKRPLAKQIENLEKELDTVSRNSKLQKALNNLNTIETDNRANYDPTTKELLKQLNQDKQPLAKQIENLEKELDTVSRNSKLKEALDNLNTIETDNQANYDQTTKELLKQLNQDKQPLAKQIENLQKELDAVSRNSKLKEALDNLNKIKTDNQANYDQTTKELLKQLKQDKQPLAKQIENLQKELDAVSRNSKLKEALDNLNKIKTDNQANYDPITKELLKQLNQDKQPLDTQIEGLKTELEKASKNPDINTEKLQKALDNLNKIKTDSQSNYDPITEELLKQLNQDKQPLDTQIEGLKTELEKALNNPDINTEKLQKAVDNLNKIKTDSQSNYDPITEELLKQLNQDKQPLDTQIEGLKTELEKASKNPDINTEKLQKALDNLNKIKTDSQSNYDPITEELLKQLNQDNEPLAKQIEGLKTELEKASKNPDINDEKLQKALDNLNKIKTDSQSNYDPITKELLKQLNQDKQPLDQQIEGLKTELEKASKNPDINTEKLQKALDNLNKIKTDNQANYDPITEELLKQLNQDKQPLDQQIEGLKTELEKASKNPDINTEKLQQAIDNLNSIKTDNQADYDPITKELLKQLKQDKEPLAKQIEALKNAQENEFKNQDINDENLQKALDNLQKIKNKPSQNINYVEDPAYVDQLKDVLDGINRIKVIKDELANNKDSKPIINKNIEETIKYLEDKNKDPRLKPNDDVQVILNEFNIKDKATPEQLSNLYLNLYSAPIDDVNVSELNFVINRLKDQSDLENQVKYINDTLEKYNNTFAKGNDTEKDSNIASNKELEGLRNKIKYLQKKVEKNGTVHLPCMLDDTGTAIYIFKLFLRDDNIHVQLGWQEQVAQLSKDIPNLDKLVDQTLTLNRFMELTKPIFKQSIQNECRQFVYLEDETISKKEYKRKTLTIQHHFYKYIDHAW</sequence>
<gene>
    <name evidence="3" type="ORF">BTO11_02855</name>
</gene>
<comment type="caution">
    <text evidence="3">The sequence shown here is derived from an EMBL/GenBank/DDBJ whole genome shotgun (WGS) entry which is preliminary data.</text>
</comment>
<feature type="coiled-coil region" evidence="1">
    <location>
        <begin position="340"/>
        <end position="640"/>
    </location>
</feature>
<evidence type="ECO:0000313" key="4">
    <source>
        <dbReference type="Proteomes" id="UP000239007"/>
    </source>
</evidence>
<name>A0A2S7USH4_9GAMM</name>
<feature type="coiled-coil region" evidence="1">
    <location>
        <begin position="925"/>
        <end position="952"/>
    </location>
</feature>
<dbReference type="RefSeq" id="WP_105051161.1">
    <property type="nucleotide sequence ID" value="NZ_MSCH01000003.1"/>
</dbReference>
<dbReference type="OrthoDB" id="8964707at2"/>
<keyword evidence="2" id="KW-1133">Transmembrane helix</keyword>
<evidence type="ECO:0000313" key="3">
    <source>
        <dbReference type="EMBL" id="PQJ52695.1"/>
    </source>
</evidence>
<evidence type="ECO:0000256" key="1">
    <source>
        <dbReference type="SAM" id="Coils"/>
    </source>
</evidence>
<feature type="coiled-coil region" evidence="1">
    <location>
        <begin position="248"/>
        <end position="302"/>
    </location>
</feature>
<dbReference type="EMBL" id="MSCH01000003">
    <property type="protein sequence ID" value="PQJ52695.1"/>
    <property type="molecule type" value="Genomic_DNA"/>
</dbReference>